<evidence type="ECO:0000256" key="4">
    <source>
        <dbReference type="ARBA" id="ARBA00022737"/>
    </source>
</evidence>
<keyword evidence="3" id="KW-0479">Metal-binding</keyword>
<evidence type="ECO:0000256" key="8">
    <source>
        <dbReference type="ARBA" id="ARBA00023125"/>
    </source>
</evidence>
<accession>A0A210PDS4</accession>
<feature type="compositionally biased region" description="Polar residues" evidence="12">
    <location>
        <begin position="205"/>
        <end position="214"/>
    </location>
</feature>
<evidence type="ECO:0000256" key="1">
    <source>
        <dbReference type="ARBA" id="ARBA00004123"/>
    </source>
</evidence>
<dbReference type="Pfam" id="PF13912">
    <property type="entry name" value="zf-C2H2_6"/>
    <property type="match status" value="2"/>
</dbReference>
<feature type="compositionally biased region" description="Basic and acidic residues" evidence="12">
    <location>
        <begin position="68"/>
        <end position="78"/>
    </location>
</feature>
<keyword evidence="5 11" id="KW-0863">Zinc-finger</keyword>
<dbReference type="EMBL" id="NEDP02076751">
    <property type="protein sequence ID" value="OWF34650.1"/>
    <property type="molecule type" value="Genomic_DNA"/>
</dbReference>
<feature type="region of interest" description="Disordered" evidence="12">
    <location>
        <begin position="1"/>
        <end position="180"/>
    </location>
</feature>
<organism evidence="14 15">
    <name type="scientific">Mizuhopecten yessoensis</name>
    <name type="common">Japanese scallop</name>
    <name type="synonym">Patinopecten yessoensis</name>
    <dbReference type="NCBI Taxonomy" id="6573"/>
    <lineage>
        <taxon>Eukaryota</taxon>
        <taxon>Metazoa</taxon>
        <taxon>Spiralia</taxon>
        <taxon>Lophotrochozoa</taxon>
        <taxon>Mollusca</taxon>
        <taxon>Bivalvia</taxon>
        <taxon>Autobranchia</taxon>
        <taxon>Pteriomorphia</taxon>
        <taxon>Pectinida</taxon>
        <taxon>Pectinoidea</taxon>
        <taxon>Pectinidae</taxon>
        <taxon>Mizuhopecten</taxon>
    </lineage>
</organism>
<comment type="similarity">
    <text evidence="2">Belongs to the krueppel C2H2-type zinc-finger protein family.</text>
</comment>
<dbReference type="GO" id="GO:0008270">
    <property type="term" value="F:zinc ion binding"/>
    <property type="evidence" value="ECO:0007669"/>
    <property type="project" value="UniProtKB-KW"/>
</dbReference>
<evidence type="ECO:0000256" key="12">
    <source>
        <dbReference type="SAM" id="MobiDB-lite"/>
    </source>
</evidence>
<evidence type="ECO:0000256" key="7">
    <source>
        <dbReference type="ARBA" id="ARBA00023015"/>
    </source>
</evidence>
<dbReference type="PANTHER" id="PTHR24394">
    <property type="entry name" value="ZINC FINGER PROTEIN"/>
    <property type="match status" value="1"/>
</dbReference>
<keyword evidence="8" id="KW-0238">DNA-binding</keyword>
<dbReference type="FunFam" id="3.30.160.60:FF:001498">
    <property type="entry name" value="Zinc finger protein 404"/>
    <property type="match status" value="1"/>
</dbReference>
<feature type="domain" description="C2H2-type" evidence="13">
    <location>
        <begin position="657"/>
        <end position="685"/>
    </location>
</feature>
<dbReference type="OrthoDB" id="6105938at2759"/>
<feature type="domain" description="C2H2-type" evidence="13">
    <location>
        <begin position="372"/>
        <end position="399"/>
    </location>
</feature>
<dbReference type="AlphaFoldDB" id="A0A210PDS4"/>
<dbReference type="SMART" id="SM00355">
    <property type="entry name" value="ZnF_C2H2"/>
    <property type="match status" value="13"/>
</dbReference>
<dbReference type="GO" id="GO:0003677">
    <property type="term" value="F:DNA binding"/>
    <property type="evidence" value="ECO:0007669"/>
    <property type="project" value="UniProtKB-KW"/>
</dbReference>
<dbReference type="InterPro" id="IPR003604">
    <property type="entry name" value="Matrin/U1-like-C_Znf_C2H2"/>
</dbReference>
<feature type="compositionally biased region" description="Acidic residues" evidence="12">
    <location>
        <begin position="153"/>
        <end position="167"/>
    </location>
</feature>
<feature type="region of interest" description="Disordered" evidence="12">
    <location>
        <begin position="265"/>
        <end position="291"/>
    </location>
</feature>
<keyword evidence="6" id="KW-0862">Zinc</keyword>
<dbReference type="SUPFAM" id="SSF57667">
    <property type="entry name" value="beta-beta-alpha zinc fingers"/>
    <property type="match status" value="6"/>
</dbReference>
<dbReference type="Pfam" id="PF12874">
    <property type="entry name" value="zf-met"/>
    <property type="match status" value="1"/>
</dbReference>
<sequence>MALTVSDNSFTGSLEGSDSNESERSESYAMYLTVGDGGYGVSTAMLGTIDPGEDADTEDEGQVSNASFRKEQEIEKEANVNTSNRPCKETSEKSSEGNPLQLPDTSDAQTFVSSMPCTDTTNVLPSGGVVDDTHLSDSGDNSSDTENYSLNSDDNEPTNDMELDDDFDGHSADDQQVNPDGCIKNLSVAIKTEPESPVDSDSSTEDQSVNTTSPGKDVHSDFSPSKAFSLRLNLFQNKPVNERQNIDFQTLDNVIAAAVSKTYNKETDVNGSEPTQSKQTPKVTDAIPKKAKPVEETRSGVVVVDVPIHIEGKLFHSCSICHKMFKTPKELRVHSRVHTKEKPYACYVCGKAFRQQAHLNSHYKIHSGEKPYSCNLCSLSFTENSSLKRHIRIHLGIKPYKCDICDDAFVTSYLLKTHKTRRHEEKQNRATFTCDRCPKVYTSKETFNKHLRSHDPDTRISCSYCGQVCLTSSHLKRHINVHTRTDLCNLQTKDKPFECGICQKKYFNKKHLELHVVRHTQTEYFSCDTCDKAFDTRYKWKRHVRRSHFEKNGERTNEPKLFRCLLCSKVFRTNENLESHIKRVHDKPMIYNCDLCERTFLRRDAMLNHKESHLGQTFQCSLCDRNYSTSMTLKSHMRKKHGKKEGRRPTGKTVSEIICDFCHRAFCNKASLKEHVRTRHSDNIQLFTCSLCQMKFTRRNSLQRHMKKSCRMLSPDQQNPDMAHESSDNDASTSPDMTNHSVDMDADPDLAARGTDMDMSLSTDIMSPSAEDSDDDGGSDTNVEQDYVYSQQEDIDTTCPQPDSRTLVSKITCNNDQHQEDQLSCDEHVTEGKPIFSTIHSANIQQQENISSTTVHHGNIQQVNQNDSGPELPQRGKASDCLSESPHSSPSQDKHPDVPNSPEPGINDGNSSP</sequence>
<evidence type="ECO:0000256" key="9">
    <source>
        <dbReference type="ARBA" id="ARBA00023163"/>
    </source>
</evidence>
<feature type="domain" description="C2H2-type" evidence="13">
    <location>
        <begin position="344"/>
        <end position="371"/>
    </location>
</feature>
<dbReference type="PANTHER" id="PTHR24394:SF29">
    <property type="entry name" value="MYONEURIN"/>
    <property type="match status" value="1"/>
</dbReference>
<proteinExistence type="inferred from homology"/>
<evidence type="ECO:0000313" key="14">
    <source>
        <dbReference type="EMBL" id="OWF34650.1"/>
    </source>
</evidence>
<feature type="compositionally biased region" description="Polar residues" evidence="12">
    <location>
        <begin position="729"/>
        <end position="741"/>
    </location>
</feature>
<evidence type="ECO:0000256" key="11">
    <source>
        <dbReference type="PROSITE-ProRule" id="PRU00042"/>
    </source>
</evidence>
<evidence type="ECO:0000256" key="6">
    <source>
        <dbReference type="ARBA" id="ARBA00022833"/>
    </source>
</evidence>
<evidence type="ECO:0000259" key="13">
    <source>
        <dbReference type="PROSITE" id="PS50157"/>
    </source>
</evidence>
<name>A0A210PDS4_MIZYE</name>
<keyword evidence="9" id="KW-0804">Transcription</keyword>
<dbReference type="Pfam" id="PF00096">
    <property type="entry name" value="zf-C2H2"/>
    <property type="match status" value="8"/>
</dbReference>
<feature type="region of interest" description="Disordered" evidence="12">
    <location>
        <begin position="861"/>
        <end position="913"/>
    </location>
</feature>
<evidence type="ECO:0000256" key="10">
    <source>
        <dbReference type="ARBA" id="ARBA00023242"/>
    </source>
</evidence>
<feature type="domain" description="C2H2-type" evidence="13">
    <location>
        <begin position="400"/>
        <end position="428"/>
    </location>
</feature>
<keyword evidence="4" id="KW-0677">Repeat</keyword>
<feature type="region of interest" description="Disordered" evidence="12">
    <location>
        <begin position="193"/>
        <end position="223"/>
    </location>
</feature>
<feature type="domain" description="C2H2-type" evidence="13">
    <location>
        <begin position="562"/>
        <end position="585"/>
    </location>
</feature>
<feature type="compositionally biased region" description="Acidic residues" evidence="12">
    <location>
        <begin position="51"/>
        <end position="61"/>
    </location>
</feature>
<dbReference type="InterPro" id="IPR013087">
    <property type="entry name" value="Znf_C2H2_type"/>
</dbReference>
<feature type="compositionally biased region" description="Polar residues" evidence="12">
    <location>
        <begin position="138"/>
        <end position="152"/>
    </location>
</feature>
<dbReference type="Gene3D" id="3.30.160.60">
    <property type="entry name" value="Classic Zinc Finger"/>
    <property type="match status" value="9"/>
</dbReference>
<protein>
    <submittedName>
        <fullName evidence="14">Zinc finger protein 26</fullName>
    </submittedName>
</protein>
<dbReference type="InterPro" id="IPR036236">
    <property type="entry name" value="Znf_C2H2_sf"/>
</dbReference>
<comment type="caution">
    <text evidence="14">The sequence shown here is derived from an EMBL/GenBank/DDBJ whole genome shotgun (WGS) entry which is preliminary data.</text>
</comment>
<feature type="compositionally biased region" description="Polar residues" evidence="12">
    <location>
        <begin position="1"/>
        <end position="19"/>
    </location>
</feature>
<feature type="domain" description="C2H2-type" evidence="13">
    <location>
        <begin position="432"/>
        <end position="459"/>
    </location>
</feature>
<gene>
    <name evidence="14" type="ORF">KP79_PYT11419</name>
</gene>
<feature type="domain" description="C2H2-type" evidence="13">
    <location>
        <begin position="687"/>
        <end position="715"/>
    </location>
</feature>
<feature type="compositionally biased region" description="Basic and acidic residues" evidence="12">
    <location>
        <begin position="86"/>
        <end position="95"/>
    </location>
</feature>
<dbReference type="Proteomes" id="UP000242188">
    <property type="component" value="Unassembled WGS sequence"/>
</dbReference>
<feature type="domain" description="C2H2-type" evidence="13">
    <location>
        <begin position="525"/>
        <end position="553"/>
    </location>
</feature>
<dbReference type="FunFam" id="3.30.160.60:FF:001480">
    <property type="entry name" value="Si:cabz01071911.3"/>
    <property type="match status" value="1"/>
</dbReference>
<comment type="subcellular location">
    <subcellularLocation>
        <location evidence="1">Nucleus</location>
    </subcellularLocation>
</comment>
<evidence type="ECO:0000256" key="5">
    <source>
        <dbReference type="ARBA" id="ARBA00022771"/>
    </source>
</evidence>
<feature type="domain" description="C2H2-type" evidence="13">
    <location>
        <begin position="460"/>
        <end position="487"/>
    </location>
</feature>
<dbReference type="PROSITE" id="PS50157">
    <property type="entry name" value="ZINC_FINGER_C2H2_2"/>
    <property type="match status" value="13"/>
</dbReference>
<feature type="compositionally biased region" description="Polar residues" evidence="12">
    <location>
        <begin position="269"/>
        <end position="282"/>
    </location>
</feature>
<feature type="domain" description="C2H2-type" evidence="13">
    <location>
        <begin position="316"/>
        <end position="343"/>
    </location>
</feature>
<reference evidence="14 15" key="1">
    <citation type="journal article" date="2017" name="Nat. Ecol. Evol.">
        <title>Scallop genome provides insights into evolution of bilaterian karyotype and development.</title>
        <authorList>
            <person name="Wang S."/>
            <person name="Zhang J."/>
            <person name="Jiao W."/>
            <person name="Li J."/>
            <person name="Xun X."/>
            <person name="Sun Y."/>
            <person name="Guo X."/>
            <person name="Huan P."/>
            <person name="Dong B."/>
            <person name="Zhang L."/>
            <person name="Hu X."/>
            <person name="Sun X."/>
            <person name="Wang J."/>
            <person name="Zhao C."/>
            <person name="Wang Y."/>
            <person name="Wang D."/>
            <person name="Huang X."/>
            <person name="Wang R."/>
            <person name="Lv J."/>
            <person name="Li Y."/>
            <person name="Zhang Z."/>
            <person name="Liu B."/>
            <person name="Lu W."/>
            <person name="Hui Y."/>
            <person name="Liang J."/>
            <person name="Zhou Z."/>
            <person name="Hou R."/>
            <person name="Li X."/>
            <person name="Liu Y."/>
            <person name="Li H."/>
            <person name="Ning X."/>
            <person name="Lin Y."/>
            <person name="Zhao L."/>
            <person name="Xing Q."/>
            <person name="Dou J."/>
            <person name="Li Y."/>
            <person name="Mao J."/>
            <person name="Guo H."/>
            <person name="Dou H."/>
            <person name="Li T."/>
            <person name="Mu C."/>
            <person name="Jiang W."/>
            <person name="Fu Q."/>
            <person name="Fu X."/>
            <person name="Miao Y."/>
            <person name="Liu J."/>
            <person name="Yu Q."/>
            <person name="Li R."/>
            <person name="Liao H."/>
            <person name="Li X."/>
            <person name="Kong Y."/>
            <person name="Jiang Z."/>
            <person name="Chourrout D."/>
            <person name="Li R."/>
            <person name="Bao Z."/>
        </authorList>
    </citation>
    <scope>NUCLEOTIDE SEQUENCE [LARGE SCALE GENOMIC DNA]</scope>
    <source>
        <strain evidence="14 15">PY_sf001</strain>
    </source>
</reference>
<keyword evidence="10" id="KW-0539">Nucleus</keyword>
<keyword evidence="15" id="KW-1185">Reference proteome</keyword>
<evidence type="ECO:0000256" key="2">
    <source>
        <dbReference type="ARBA" id="ARBA00006991"/>
    </source>
</evidence>
<feature type="domain" description="C2H2-type" evidence="13">
    <location>
        <begin position="591"/>
        <end position="618"/>
    </location>
</feature>
<dbReference type="PROSITE" id="PS00028">
    <property type="entry name" value="ZINC_FINGER_C2H2_1"/>
    <property type="match status" value="12"/>
</dbReference>
<feature type="compositionally biased region" description="Polar residues" evidence="12">
    <location>
        <begin position="103"/>
        <end position="124"/>
    </location>
</feature>
<dbReference type="GO" id="GO:0005634">
    <property type="term" value="C:nucleus"/>
    <property type="evidence" value="ECO:0007669"/>
    <property type="project" value="UniProtKB-SubCell"/>
</dbReference>
<feature type="domain" description="C2H2-type" evidence="13">
    <location>
        <begin position="618"/>
        <end position="646"/>
    </location>
</feature>
<evidence type="ECO:0000256" key="3">
    <source>
        <dbReference type="ARBA" id="ARBA00022723"/>
    </source>
</evidence>
<feature type="domain" description="C2H2-type" evidence="13">
    <location>
        <begin position="497"/>
        <end position="524"/>
    </location>
</feature>
<feature type="region of interest" description="Disordered" evidence="12">
    <location>
        <begin position="712"/>
        <end position="783"/>
    </location>
</feature>
<dbReference type="SMART" id="SM00451">
    <property type="entry name" value="ZnF_U1"/>
    <property type="match status" value="2"/>
</dbReference>
<evidence type="ECO:0000313" key="15">
    <source>
        <dbReference type="Proteomes" id="UP000242188"/>
    </source>
</evidence>
<dbReference type="GO" id="GO:0000981">
    <property type="term" value="F:DNA-binding transcription factor activity, RNA polymerase II-specific"/>
    <property type="evidence" value="ECO:0007669"/>
    <property type="project" value="TreeGrafter"/>
</dbReference>
<keyword evidence="7" id="KW-0805">Transcription regulation</keyword>